<feature type="chain" id="PRO_5045280564" evidence="2">
    <location>
        <begin position="22"/>
        <end position="317"/>
    </location>
</feature>
<dbReference type="EMBL" id="JASNQZ010000001">
    <property type="protein sequence ID" value="KAL0961539.1"/>
    <property type="molecule type" value="Genomic_DNA"/>
</dbReference>
<feature type="region of interest" description="Disordered" evidence="1">
    <location>
        <begin position="293"/>
        <end position="317"/>
    </location>
</feature>
<organism evidence="3 4">
    <name type="scientific">Hohenbuehelia grisea</name>
    <dbReference type="NCBI Taxonomy" id="104357"/>
    <lineage>
        <taxon>Eukaryota</taxon>
        <taxon>Fungi</taxon>
        <taxon>Dikarya</taxon>
        <taxon>Basidiomycota</taxon>
        <taxon>Agaricomycotina</taxon>
        <taxon>Agaricomycetes</taxon>
        <taxon>Agaricomycetidae</taxon>
        <taxon>Agaricales</taxon>
        <taxon>Pleurotineae</taxon>
        <taxon>Pleurotaceae</taxon>
        <taxon>Hohenbuehelia</taxon>
    </lineage>
</organism>
<name>A0ABR3K159_9AGAR</name>
<gene>
    <name evidence="3" type="ORF">HGRIS_006478</name>
</gene>
<accession>A0ABR3K159</accession>
<reference evidence="4" key="1">
    <citation type="submission" date="2024-06" db="EMBL/GenBank/DDBJ databases">
        <title>Multi-omics analyses provide insights into the biosynthesis of the anticancer antibiotic pleurotin in Hohenbuehelia grisea.</title>
        <authorList>
            <person name="Weaver J.A."/>
            <person name="Alberti F."/>
        </authorList>
    </citation>
    <scope>NUCLEOTIDE SEQUENCE [LARGE SCALE GENOMIC DNA]</scope>
    <source>
        <strain evidence="4">T-177</strain>
    </source>
</reference>
<keyword evidence="4" id="KW-1185">Reference proteome</keyword>
<evidence type="ECO:0000313" key="3">
    <source>
        <dbReference type="EMBL" id="KAL0961539.1"/>
    </source>
</evidence>
<feature type="compositionally biased region" description="Polar residues" evidence="1">
    <location>
        <begin position="66"/>
        <end position="78"/>
    </location>
</feature>
<dbReference type="Proteomes" id="UP001556367">
    <property type="component" value="Unassembled WGS sequence"/>
</dbReference>
<protein>
    <submittedName>
        <fullName evidence="3">Uncharacterized protein</fullName>
    </submittedName>
</protein>
<feature type="region of interest" description="Disordered" evidence="1">
    <location>
        <begin position="66"/>
        <end position="85"/>
    </location>
</feature>
<evidence type="ECO:0000256" key="2">
    <source>
        <dbReference type="SAM" id="SignalP"/>
    </source>
</evidence>
<comment type="caution">
    <text evidence="3">The sequence shown here is derived from an EMBL/GenBank/DDBJ whole genome shotgun (WGS) entry which is preliminary data.</text>
</comment>
<feature type="compositionally biased region" description="Acidic residues" evidence="1">
    <location>
        <begin position="300"/>
        <end position="317"/>
    </location>
</feature>
<keyword evidence="2" id="KW-0732">Signal</keyword>
<evidence type="ECO:0000256" key="1">
    <source>
        <dbReference type="SAM" id="MobiDB-lite"/>
    </source>
</evidence>
<feature type="signal peptide" evidence="2">
    <location>
        <begin position="1"/>
        <end position="21"/>
    </location>
</feature>
<sequence length="317" mass="31307">MYFSVFIATTVVFCLAGQANAHAAVLPALSVTGAMMRDQVQRPSTRKPCGNVDVATLDTSTPLQANADGTFTANTENFNRGRDGSLEFSMTVDPTGTGTNMVAGTITQNGEKRPKAAGTKSTISFQLPAGMQCTGGQSGNLCLASFKSAGGFGNCVALMQSGANVANASTAGAVNPATATGAAVAGSTSVAGTGANAAAANVNAVDGTTLSAADLATGNAAASTGNVVSASAQSISNGQGSTQVVSVNNNGKGVTAVQSGPGALAAAQRGSRAGVVSSKAVGTRAARAFRRAQAQVEVEPVTEWDGDDDTTEDSEEA</sequence>
<evidence type="ECO:0000313" key="4">
    <source>
        <dbReference type="Proteomes" id="UP001556367"/>
    </source>
</evidence>
<proteinExistence type="predicted"/>